<dbReference type="GO" id="GO:0061630">
    <property type="term" value="F:ubiquitin protein ligase activity"/>
    <property type="evidence" value="ECO:0007669"/>
    <property type="project" value="UniProtKB-EC"/>
</dbReference>
<evidence type="ECO:0000256" key="3">
    <source>
        <dbReference type="ARBA" id="ARBA00012483"/>
    </source>
</evidence>
<dbReference type="CDD" id="cd16461">
    <property type="entry name" value="RING-H2_EL5-like"/>
    <property type="match status" value="2"/>
</dbReference>
<keyword evidence="14" id="KW-1185">Reference proteome</keyword>
<keyword evidence="11" id="KW-0812">Transmembrane</keyword>
<dbReference type="FunFam" id="3.30.40.10:FF:000918">
    <property type="entry name" value="E3 ubiquitin-protein ligase EL5"/>
    <property type="match status" value="1"/>
</dbReference>
<feature type="region of interest" description="Disordered" evidence="10">
    <location>
        <begin position="1"/>
        <end position="24"/>
    </location>
</feature>
<feature type="region of interest" description="Disordered" evidence="10">
    <location>
        <begin position="239"/>
        <end position="292"/>
    </location>
</feature>
<reference evidence="13" key="1">
    <citation type="submission" date="2015-04" db="UniProtKB">
        <authorList>
            <consortium name="EnsemblPlants"/>
        </authorList>
    </citation>
    <scope>IDENTIFICATION</scope>
</reference>
<evidence type="ECO:0000256" key="7">
    <source>
        <dbReference type="ARBA" id="ARBA00022786"/>
    </source>
</evidence>
<dbReference type="eggNOG" id="KOG0800">
    <property type="taxonomic scope" value="Eukaryota"/>
</dbReference>
<feature type="region of interest" description="Disordered" evidence="10">
    <location>
        <begin position="564"/>
        <end position="583"/>
    </location>
</feature>
<evidence type="ECO:0000256" key="5">
    <source>
        <dbReference type="ARBA" id="ARBA00022723"/>
    </source>
</evidence>
<feature type="compositionally biased region" description="Gly residues" evidence="10">
    <location>
        <begin position="274"/>
        <end position="286"/>
    </location>
</feature>
<keyword evidence="11" id="KW-0472">Membrane</keyword>
<dbReference type="GO" id="GO:0008270">
    <property type="term" value="F:zinc ion binding"/>
    <property type="evidence" value="ECO:0007669"/>
    <property type="project" value="UniProtKB-KW"/>
</dbReference>
<protein>
    <recommendedName>
        <fullName evidence="3">RING-type E3 ubiquitin transferase</fullName>
        <ecNumber evidence="3">2.3.2.27</ecNumber>
    </recommendedName>
</protein>
<accession>A0A0D9YTR2</accession>
<name>A0A0D9YTR2_9ORYZ</name>
<dbReference type="EnsemblPlants" id="OGLUM02G21040.1">
    <property type="protein sequence ID" value="OGLUM02G21040.1"/>
    <property type="gene ID" value="OGLUM02G21040"/>
</dbReference>
<dbReference type="EC" id="2.3.2.27" evidence="3"/>
<comment type="catalytic activity">
    <reaction evidence="1">
        <text>S-ubiquitinyl-[E2 ubiquitin-conjugating enzyme]-L-cysteine + [acceptor protein]-L-lysine = [E2 ubiquitin-conjugating enzyme]-L-cysteine + N(6)-ubiquitinyl-[acceptor protein]-L-lysine.</text>
        <dbReference type="EC" id="2.3.2.27"/>
    </reaction>
</comment>
<dbReference type="STRING" id="40148.A0A0D9YTR2"/>
<proteinExistence type="predicted"/>
<dbReference type="FunFam" id="3.30.40.10:FF:001049">
    <property type="entry name" value="E3 ubiquitin-protein ligase EL5"/>
    <property type="match status" value="1"/>
</dbReference>
<feature type="region of interest" description="Disordered" evidence="10">
    <location>
        <begin position="199"/>
        <end position="225"/>
    </location>
</feature>
<dbReference type="InterPro" id="IPR001841">
    <property type="entry name" value="Znf_RING"/>
</dbReference>
<evidence type="ECO:0000256" key="2">
    <source>
        <dbReference type="ARBA" id="ARBA00004906"/>
    </source>
</evidence>
<keyword evidence="6 9" id="KW-0863">Zinc-finger</keyword>
<feature type="compositionally biased region" description="Low complexity" evidence="10">
    <location>
        <begin position="10"/>
        <end position="24"/>
    </location>
</feature>
<evidence type="ECO:0000256" key="4">
    <source>
        <dbReference type="ARBA" id="ARBA00022679"/>
    </source>
</evidence>
<dbReference type="InterPro" id="IPR013083">
    <property type="entry name" value="Znf_RING/FYVE/PHD"/>
</dbReference>
<dbReference type="Gene3D" id="3.30.40.10">
    <property type="entry name" value="Zinc/RING finger domain, C3HC4 (zinc finger)"/>
    <property type="match status" value="2"/>
</dbReference>
<feature type="transmembrane region" description="Helical" evidence="11">
    <location>
        <begin position="33"/>
        <end position="57"/>
    </location>
</feature>
<feature type="compositionally biased region" description="Basic and acidic residues" evidence="10">
    <location>
        <begin position="211"/>
        <end position="225"/>
    </location>
</feature>
<dbReference type="SMART" id="SM00184">
    <property type="entry name" value="RING"/>
    <property type="match status" value="2"/>
</dbReference>
<evidence type="ECO:0000256" key="6">
    <source>
        <dbReference type="ARBA" id="ARBA00022771"/>
    </source>
</evidence>
<dbReference type="SUPFAM" id="SSF57850">
    <property type="entry name" value="RING/U-box"/>
    <property type="match status" value="2"/>
</dbReference>
<dbReference type="Proteomes" id="UP000026961">
    <property type="component" value="Chromosome 2"/>
</dbReference>
<keyword evidence="11" id="KW-1133">Transmembrane helix</keyword>
<dbReference type="PANTHER" id="PTHR46913">
    <property type="entry name" value="RING-H2 FINGER PROTEIN ATL16"/>
    <property type="match status" value="1"/>
</dbReference>
<evidence type="ECO:0000256" key="11">
    <source>
        <dbReference type="SAM" id="Phobius"/>
    </source>
</evidence>
<evidence type="ECO:0000259" key="12">
    <source>
        <dbReference type="PROSITE" id="PS50089"/>
    </source>
</evidence>
<feature type="region of interest" description="Disordered" evidence="10">
    <location>
        <begin position="71"/>
        <end position="95"/>
    </location>
</feature>
<dbReference type="AlphaFoldDB" id="A0A0D9YTR2"/>
<feature type="transmembrane region" description="Helical" evidence="11">
    <location>
        <begin position="342"/>
        <end position="362"/>
    </location>
</feature>
<dbReference type="GO" id="GO:0016567">
    <property type="term" value="P:protein ubiquitination"/>
    <property type="evidence" value="ECO:0007669"/>
    <property type="project" value="InterPro"/>
</dbReference>
<keyword evidence="8" id="KW-0862">Zinc</keyword>
<feature type="region of interest" description="Disordered" evidence="10">
    <location>
        <begin position="601"/>
        <end position="622"/>
    </location>
</feature>
<keyword evidence="7" id="KW-0833">Ubl conjugation pathway</keyword>
<feature type="region of interest" description="Disordered" evidence="10">
    <location>
        <begin position="375"/>
        <end position="397"/>
    </location>
</feature>
<organism evidence="13">
    <name type="scientific">Oryza glumipatula</name>
    <dbReference type="NCBI Taxonomy" id="40148"/>
    <lineage>
        <taxon>Eukaryota</taxon>
        <taxon>Viridiplantae</taxon>
        <taxon>Streptophyta</taxon>
        <taxon>Embryophyta</taxon>
        <taxon>Tracheophyta</taxon>
        <taxon>Spermatophyta</taxon>
        <taxon>Magnoliopsida</taxon>
        <taxon>Liliopsida</taxon>
        <taxon>Poales</taxon>
        <taxon>Poaceae</taxon>
        <taxon>BOP clade</taxon>
        <taxon>Oryzoideae</taxon>
        <taxon>Oryzeae</taxon>
        <taxon>Oryzinae</taxon>
        <taxon>Oryza</taxon>
    </lineage>
</organism>
<evidence type="ECO:0000256" key="1">
    <source>
        <dbReference type="ARBA" id="ARBA00000900"/>
    </source>
</evidence>
<sequence>MGRDVEQGGAAMSSSSSSLSPSPVSAPAGQTAITFRGIAAVAGVLIPFAALTLIVLLHCYCDEWRRGAVTTSASGRGRRRRSGSGGDGGRGGGVDPEVLPVTVYSRAAAAAAAKEDGVECAVCLAKLEDGEEARFLPRCGHGFHAECVDMWLGSHSTCPLCRLTVVVPPPPLLPPVPPEPPASYTVNLPATVLLGLSDQGAPARGGQQLAGDRDPRIRGFDPARRGGEVVAELGAAEVTEKALESGHRHAPAPPEETTTMTSSTASASPHPRRGGGNAGTATGGLGRCKNRRGEVVQPETKYFKAISLYILGGPAMDESSSSSSPSPVSAPAGQAAMTAGGIATVAAVLIVFAALTLAFVLLQCYCDERRRAVTTSSRPRRRSRSGGDGGTGRGVDPEVLRSLPVTVYSRSTTAAAAKEEEEDDDGVECAVCLAELEDGEEARFLPRCGHGFHAECVDMWLGSHSTCPLCRLTVVVPPPPPPLPPVPPEPPASYTVSLPASVLLGLSDHGAGAVTMTAEGGSTLVIEIPESAASTTPRDAAARSSPSLARLRSLRRLWSFGRQGAAGSTSSCSCATGGDNDDGDVEHGVSVTVAIRAVEAATPARPPEAEAGARTAAAHVRN</sequence>
<reference evidence="13" key="2">
    <citation type="submission" date="2018-05" db="EMBL/GenBank/DDBJ databases">
        <title>OgluRS3 (Oryza glumaepatula Reference Sequence Version 3).</title>
        <authorList>
            <person name="Zhang J."/>
            <person name="Kudrna D."/>
            <person name="Lee S."/>
            <person name="Talag J."/>
            <person name="Welchert J."/>
            <person name="Wing R.A."/>
        </authorList>
    </citation>
    <scope>NUCLEOTIDE SEQUENCE [LARGE SCALE GENOMIC DNA]</scope>
</reference>
<evidence type="ECO:0000313" key="13">
    <source>
        <dbReference type="EnsemblPlants" id="OGLUM02G21040.1"/>
    </source>
</evidence>
<comment type="pathway">
    <text evidence="2">Protein modification; protein ubiquitination.</text>
</comment>
<feature type="domain" description="RING-type" evidence="12">
    <location>
        <begin position="429"/>
        <end position="471"/>
    </location>
</feature>
<feature type="compositionally biased region" description="Low complexity" evidence="10">
    <location>
        <begin position="255"/>
        <end position="269"/>
    </location>
</feature>
<dbReference type="PANTHER" id="PTHR46913:SF21">
    <property type="entry name" value="RING-TYPE E3 UBIQUITIN TRANSFERASE"/>
    <property type="match status" value="1"/>
</dbReference>
<evidence type="ECO:0000256" key="10">
    <source>
        <dbReference type="SAM" id="MobiDB-lite"/>
    </source>
</evidence>
<keyword evidence="4" id="KW-0808">Transferase</keyword>
<dbReference type="PROSITE" id="PS50089">
    <property type="entry name" value="ZF_RING_2"/>
    <property type="match status" value="2"/>
</dbReference>
<dbReference type="HOGENOM" id="CLU_439676_0_0_1"/>
<feature type="compositionally biased region" description="Gly residues" evidence="10">
    <location>
        <begin position="83"/>
        <end position="94"/>
    </location>
</feature>
<dbReference type="Pfam" id="PF13639">
    <property type="entry name" value="zf-RING_2"/>
    <property type="match status" value="2"/>
</dbReference>
<evidence type="ECO:0000256" key="8">
    <source>
        <dbReference type="ARBA" id="ARBA00022833"/>
    </source>
</evidence>
<evidence type="ECO:0000313" key="14">
    <source>
        <dbReference type="Proteomes" id="UP000026961"/>
    </source>
</evidence>
<evidence type="ECO:0000256" key="9">
    <source>
        <dbReference type="PROSITE-ProRule" id="PRU00175"/>
    </source>
</evidence>
<feature type="domain" description="RING-type" evidence="12">
    <location>
        <begin position="120"/>
        <end position="162"/>
    </location>
</feature>
<dbReference type="InterPro" id="IPR044600">
    <property type="entry name" value="ATL1/ATL16-like"/>
</dbReference>
<keyword evidence="5" id="KW-0479">Metal-binding</keyword>
<dbReference type="Gramene" id="OGLUM02G21040.1">
    <property type="protein sequence ID" value="OGLUM02G21040.1"/>
    <property type="gene ID" value="OGLUM02G21040"/>
</dbReference>
<feature type="compositionally biased region" description="Low complexity" evidence="10">
    <location>
        <begin position="565"/>
        <end position="578"/>
    </location>
</feature>